<evidence type="ECO:0000256" key="1">
    <source>
        <dbReference type="ARBA" id="ARBA00007637"/>
    </source>
</evidence>
<proteinExistence type="inferred from homology"/>
<gene>
    <name evidence="3" type="ORF">METZ01_LOCUS10606</name>
</gene>
<dbReference type="InterPro" id="IPR036291">
    <property type="entry name" value="NAD(P)-bd_dom_sf"/>
</dbReference>
<feature type="domain" description="NAD-dependent epimerase/dehydratase" evidence="2">
    <location>
        <begin position="5"/>
        <end position="138"/>
    </location>
</feature>
<protein>
    <recommendedName>
        <fullName evidence="2">NAD-dependent epimerase/dehydratase domain-containing protein</fullName>
    </recommendedName>
</protein>
<dbReference type="SUPFAM" id="SSF51735">
    <property type="entry name" value="NAD(P)-binding Rossmann-fold domains"/>
    <property type="match status" value="1"/>
</dbReference>
<dbReference type="InterPro" id="IPR001509">
    <property type="entry name" value="Epimerase_deHydtase"/>
</dbReference>
<sequence>MTSLFNVLELARKKLIKKVFWPSSISVFGDTSPKNNTDQFSIKEPLTVYGISKLSGESWCEYYNNTYGTDVRSIRFPGIISSKTLPGGGTTDYAVSIFYSFIKKEVFKCFLNKGTKLPMIYIEDALRSIWMLMKADKNNLRIKSSYNLSAFSFTPNELYLNLQKRFKNFKIFYESDYRQKIADSWPNKINDNYSRKDWGWKPKYSFDEMVEEMIKKVSNKLNNE</sequence>
<name>A0A381NT35_9ZZZZ</name>
<dbReference type="Gene3D" id="3.40.50.720">
    <property type="entry name" value="NAD(P)-binding Rossmann-like Domain"/>
    <property type="match status" value="1"/>
</dbReference>
<organism evidence="3">
    <name type="scientific">marine metagenome</name>
    <dbReference type="NCBI Taxonomy" id="408172"/>
    <lineage>
        <taxon>unclassified sequences</taxon>
        <taxon>metagenomes</taxon>
        <taxon>ecological metagenomes</taxon>
    </lineage>
</organism>
<dbReference type="GO" id="GO:0008743">
    <property type="term" value="F:L-threonine 3-dehydrogenase activity"/>
    <property type="evidence" value="ECO:0007669"/>
    <property type="project" value="TreeGrafter"/>
</dbReference>
<reference evidence="3" key="1">
    <citation type="submission" date="2018-05" db="EMBL/GenBank/DDBJ databases">
        <authorList>
            <person name="Lanie J.A."/>
            <person name="Ng W.-L."/>
            <person name="Kazmierczak K.M."/>
            <person name="Andrzejewski T.M."/>
            <person name="Davidsen T.M."/>
            <person name="Wayne K.J."/>
            <person name="Tettelin H."/>
            <person name="Glass J.I."/>
            <person name="Rusch D."/>
            <person name="Podicherti R."/>
            <person name="Tsui H.-C.T."/>
            <person name="Winkler M.E."/>
        </authorList>
    </citation>
    <scope>NUCLEOTIDE SEQUENCE</scope>
</reference>
<dbReference type="EMBL" id="UINC01000577">
    <property type="protein sequence ID" value="SUZ57752.1"/>
    <property type="molecule type" value="Genomic_DNA"/>
</dbReference>
<comment type="similarity">
    <text evidence="1">Belongs to the NAD(P)-dependent epimerase/dehydratase family.</text>
</comment>
<evidence type="ECO:0000259" key="2">
    <source>
        <dbReference type="Pfam" id="PF01370"/>
    </source>
</evidence>
<dbReference type="InterPro" id="IPR051225">
    <property type="entry name" value="NAD(P)_epim/dehydratase"/>
</dbReference>
<evidence type="ECO:0000313" key="3">
    <source>
        <dbReference type="EMBL" id="SUZ57752.1"/>
    </source>
</evidence>
<dbReference type="PANTHER" id="PTHR42687">
    <property type="entry name" value="L-THREONINE 3-DEHYDROGENASE"/>
    <property type="match status" value="1"/>
</dbReference>
<dbReference type="AlphaFoldDB" id="A0A381NT35"/>
<accession>A0A381NT35</accession>
<dbReference type="Pfam" id="PF01370">
    <property type="entry name" value="Epimerase"/>
    <property type="match status" value="1"/>
</dbReference>
<dbReference type="GO" id="GO:0006567">
    <property type="term" value="P:L-threonine catabolic process"/>
    <property type="evidence" value="ECO:0007669"/>
    <property type="project" value="TreeGrafter"/>
</dbReference>
<dbReference type="PANTHER" id="PTHR42687:SF1">
    <property type="entry name" value="L-THREONINE 3-DEHYDROGENASE, MITOCHONDRIAL"/>
    <property type="match status" value="1"/>
</dbReference>